<gene>
    <name evidence="1" type="ORF">CGI_10003146</name>
</gene>
<evidence type="ECO:0000313" key="1">
    <source>
        <dbReference type="EMBL" id="EKC21871.1"/>
    </source>
</evidence>
<name>K1QJL1_MAGGI</name>
<dbReference type="PROSITE" id="PS51257">
    <property type="entry name" value="PROKAR_LIPOPROTEIN"/>
    <property type="match status" value="1"/>
</dbReference>
<reference evidence="1" key="1">
    <citation type="journal article" date="2012" name="Nature">
        <title>The oyster genome reveals stress adaptation and complexity of shell formation.</title>
        <authorList>
            <person name="Zhang G."/>
            <person name="Fang X."/>
            <person name="Guo X."/>
            <person name="Li L."/>
            <person name="Luo R."/>
            <person name="Xu F."/>
            <person name="Yang P."/>
            <person name="Zhang L."/>
            <person name="Wang X."/>
            <person name="Qi H."/>
            <person name="Xiong Z."/>
            <person name="Que H."/>
            <person name="Xie Y."/>
            <person name="Holland P.W."/>
            <person name="Paps J."/>
            <person name="Zhu Y."/>
            <person name="Wu F."/>
            <person name="Chen Y."/>
            <person name="Wang J."/>
            <person name="Peng C."/>
            <person name="Meng J."/>
            <person name="Yang L."/>
            <person name="Liu J."/>
            <person name="Wen B."/>
            <person name="Zhang N."/>
            <person name="Huang Z."/>
            <person name="Zhu Q."/>
            <person name="Feng Y."/>
            <person name="Mount A."/>
            <person name="Hedgecock D."/>
            <person name="Xu Z."/>
            <person name="Liu Y."/>
            <person name="Domazet-Loso T."/>
            <person name="Du Y."/>
            <person name="Sun X."/>
            <person name="Zhang S."/>
            <person name="Liu B."/>
            <person name="Cheng P."/>
            <person name="Jiang X."/>
            <person name="Li J."/>
            <person name="Fan D."/>
            <person name="Wang W."/>
            <person name="Fu W."/>
            <person name="Wang T."/>
            <person name="Wang B."/>
            <person name="Zhang J."/>
            <person name="Peng Z."/>
            <person name="Li Y."/>
            <person name="Li N."/>
            <person name="Wang J."/>
            <person name="Chen M."/>
            <person name="He Y."/>
            <person name="Tan F."/>
            <person name="Song X."/>
            <person name="Zheng Q."/>
            <person name="Huang R."/>
            <person name="Yang H."/>
            <person name="Du X."/>
            <person name="Chen L."/>
            <person name="Yang M."/>
            <person name="Gaffney P.M."/>
            <person name="Wang S."/>
            <person name="Luo L."/>
            <person name="She Z."/>
            <person name="Ming Y."/>
            <person name="Huang W."/>
            <person name="Zhang S."/>
            <person name="Huang B."/>
            <person name="Zhang Y."/>
            <person name="Qu T."/>
            <person name="Ni P."/>
            <person name="Miao G."/>
            <person name="Wang J."/>
            <person name="Wang Q."/>
            <person name="Steinberg C.E."/>
            <person name="Wang H."/>
            <person name="Li N."/>
            <person name="Qian L."/>
            <person name="Zhang G."/>
            <person name="Li Y."/>
            <person name="Yang H."/>
            <person name="Liu X."/>
            <person name="Wang J."/>
            <person name="Yin Y."/>
            <person name="Wang J."/>
        </authorList>
    </citation>
    <scope>NUCLEOTIDE SEQUENCE [LARGE SCALE GENOMIC DNA]</scope>
    <source>
        <strain evidence="1">05x7-T-G4-1.051#20</strain>
    </source>
</reference>
<protein>
    <submittedName>
        <fullName evidence="1">Uncharacterized protein</fullName>
    </submittedName>
</protein>
<dbReference type="EMBL" id="JH816541">
    <property type="protein sequence ID" value="EKC21871.1"/>
    <property type="molecule type" value="Genomic_DNA"/>
</dbReference>
<dbReference type="HOGENOM" id="CLU_3034404_0_0_1"/>
<dbReference type="InParanoid" id="K1QJL1"/>
<organism evidence="1">
    <name type="scientific">Magallana gigas</name>
    <name type="common">Pacific oyster</name>
    <name type="synonym">Crassostrea gigas</name>
    <dbReference type="NCBI Taxonomy" id="29159"/>
    <lineage>
        <taxon>Eukaryota</taxon>
        <taxon>Metazoa</taxon>
        <taxon>Spiralia</taxon>
        <taxon>Lophotrochozoa</taxon>
        <taxon>Mollusca</taxon>
        <taxon>Bivalvia</taxon>
        <taxon>Autobranchia</taxon>
        <taxon>Pteriomorphia</taxon>
        <taxon>Ostreida</taxon>
        <taxon>Ostreoidea</taxon>
        <taxon>Ostreidae</taxon>
        <taxon>Magallana</taxon>
    </lineage>
</organism>
<proteinExistence type="predicted"/>
<accession>K1QJL1</accession>
<sequence length="55" mass="5754">MIVGKTSLDAASSVVIGLSCVLGGSLLGISAFVFVKRLRTKQRRSLEQTQEGGGM</sequence>
<dbReference type="AlphaFoldDB" id="K1QJL1"/>